<name>A0ABS7SYQ0_9FIRM</name>
<proteinExistence type="predicted"/>
<keyword evidence="2" id="KW-1185">Reference proteome</keyword>
<accession>A0ABS7SYQ0</accession>
<evidence type="ECO:0000313" key="1">
    <source>
        <dbReference type="EMBL" id="MBZ2386667.1"/>
    </source>
</evidence>
<evidence type="ECO:0000313" key="2">
    <source>
        <dbReference type="Proteomes" id="UP000734271"/>
    </source>
</evidence>
<dbReference type="Proteomes" id="UP000734271">
    <property type="component" value="Unassembled WGS sequence"/>
</dbReference>
<dbReference type="EMBL" id="JAIPME010000002">
    <property type="protein sequence ID" value="MBZ2386667.1"/>
    <property type="molecule type" value="Genomic_DNA"/>
</dbReference>
<protein>
    <submittedName>
        <fullName evidence="1">Uncharacterized protein</fullName>
    </submittedName>
</protein>
<organism evidence="1 2">
    <name type="scientific">Anaerococcus murdochii</name>
    <dbReference type="NCBI Taxonomy" id="411577"/>
    <lineage>
        <taxon>Bacteria</taxon>
        <taxon>Bacillati</taxon>
        <taxon>Bacillota</taxon>
        <taxon>Tissierellia</taxon>
        <taxon>Tissierellales</taxon>
        <taxon>Peptoniphilaceae</taxon>
        <taxon>Anaerococcus</taxon>
    </lineage>
</organism>
<dbReference type="RefSeq" id="WP_223418969.1">
    <property type="nucleotide sequence ID" value="NZ_JAIPME010000002.1"/>
</dbReference>
<reference evidence="1 2" key="1">
    <citation type="submission" date="2021-08" db="EMBL/GenBank/DDBJ databases">
        <title>FDA dAtabase for Regulatory Grade micrObial Sequences (FDA-ARGOS): Supporting development and validation of Infectious Disease Dx tests.</title>
        <authorList>
            <person name="Sproer C."/>
            <person name="Gronow S."/>
            <person name="Severitt S."/>
            <person name="Schroder I."/>
            <person name="Tallon L."/>
            <person name="Sadzewicz L."/>
            <person name="Zhao X."/>
            <person name="Boylan J."/>
            <person name="Ott S."/>
            <person name="Bowen H."/>
            <person name="Vavikolanu K."/>
            <person name="Hazen T."/>
            <person name="Aluvathingal J."/>
            <person name="Nadendla S."/>
            <person name="Lowell S."/>
            <person name="Myers T."/>
            <person name="Yan Y."/>
            <person name="Sichtig H."/>
        </authorList>
    </citation>
    <scope>NUCLEOTIDE SEQUENCE [LARGE SCALE GENOMIC DNA]</scope>
    <source>
        <strain evidence="1 2">FDAARGOS_1460</strain>
    </source>
</reference>
<sequence length="71" mass="8191">MKVKDFLYWFDDIDPESELKFDLFEEKINGCGDPIEFHTPLDATDIDCLDATDEDCLVETDTVIVTLEWGD</sequence>
<comment type="caution">
    <text evidence="1">The sequence shown here is derived from an EMBL/GenBank/DDBJ whole genome shotgun (WGS) entry which is preliminary data.</text>
</comment>
<gene>
    <name evidence="1" type="ORF">K8P03_05060</name>
</gene>